<name>A0A937EPV2_9ACTN</name>
<organism evidence="2 3">
    <name type="scientific">Streptomyces actinomycinicus</name>
    <dbReference type="NCBI Taxonomy" id="1695166"/>
    <lineage>
        <taxon>Bacteria</taxon>
        <taxon>Bacillati</taxon>
        <taxon>Actinomycetota</taxon>
        <taxon>Actinomycetes</taxon>
        <taxon>Kitasatosporales</taxon>
        <taxon>Streptomycetaceae</taxon>
        <taxon>Streptomyces</taxon>
    </lineage>
</organism>
<accession>A0A937EPV2</accession>
<evidence type="ECO:0000256" key="1">
    <source>
        <dbReference type="SAM" id="MobiDB-lite"/>
    </source>
</evidence>
<dbReference type="EMBL" id="JAERRK010000018">
    <property type="protein sequence ID" value="MBL1085849.1"/>
    <property type="molecule type" value="Genomic_DNA"/>
</dbReference>
<feature type="compositionally biased region" description="Basic and acidic residues" evidence="1">
    <location>
        <begin position="7"/>
        <end position="18"/>
    </location>
</feature>
<dbReference type="AlphaFoldDB" id="A0A937EPV2"/>
<gene>
    <name evidence="2" type="ORF">JK359_28440</name>
</gene>
<protein>
    <submittedName>
        <fullName evidence="2">Uncharacterized protein</fullName>
    </submittedName>
</protein>
<evidence type="ECO:0000313" key="2">
    <source>
        <dbReference type="EMBL" id="MBL1085849.1"/>
    </source>
</evidence>
<reference evidence="2" key="1">
    <citation type="submission" date="2021-01" db="EMBL/GenBank/DDBJ databases">
        <title>WGS of actinomycetes isolated from Thailand.</title>
        <authorList>
            <person name="Thawai C."/>
        </authorList>
    </citation>
    <scope>NUCLEOTIDE SEQUENCE</scope>
    <source>
        <strain evidence="2">RCU-197</strain>
    </source>
</reference>
<feature type="region of interest" description="Disordered" evidence="1">
    <location>
        <begin position="1"/>
        <end position="20"/>
    </location>
</feature>
<dbReference type="RefSeq" id="WP_201841513.1">
    <property type="nucleotide sequence ID" value="NZ_JAERRK010000018.1"/>
</dbReference>
<comment type="caution">
    <text evidence="2">The sequence shown here is derived from an EMBL/GenBank/DDBJ whole genome shotgun (WGS) entry which is preliminary data.</text>
</comment>
<proteinExistence type="predicted"/>
<evidence type="ECO:0000313" key="3">
    <source>
        <dbReference type="Proteomes" id="UP000661858"/>
    </source>
</evidence>
<dbReference type="Proteomes" id="UP000661858">
    <property type="component" value="Unassembled WGS sequence"/>
</dbReference>
<sequence>MSSNELDQAKDEAADRARSQATRVTFWNDDAADGIPQMHVMNRSADPVSDVVVLARAGVPRTDKTTPLGPQSDKFILAIGNIAPCTDFTITADALVNKNSKQVLFSEHVVALEVVFVSFDDSGGAEWVRTVKDLLKADDPSVNATVQVEPDKIPQLFLASVRVQQPQRAASCDSA</sequence>
<keyword evidence="3" id="KW-1185">Reference proteome</keyword>